<accession>A0ACA9LCN1</accession>
<dbReference type="Proteomes" id="UP000789920">
    <property type="component" value="Unassembled WGS sequence"/>
</dbReference>
<name>A0ACA9LCN1_9GLOM</name>
<protein>
    <submittedName>
        <fullName evidence="1">36026_t:CDS:1</fullName>
    </submittedName>
</protein>
<evidence type="ECO:0000313" key="1">
    <source>
        <dbReference type="EMBL" id="CAG8523426.1"/>
    </source>
</evidence>
<sequence>MLKCGHYNQEKPIESFKRLKTKSDNNTTTKTKTYTVDMNLNQQDTASLDKQIITNLEMLNQENLNQQVTNLDQQAINQQIDKNVAQYIINLISKADKFSWIYYKYDKLKNSTSFTYYCNCREELRNKKPRIDNISN</sequence>
<organism evidence="1 2">
    <name type="scientific">Racocetra persica</name>
    <dbReference type="NCBI Taxonomy" id="160502"/>
    <lineage>
        <taxon>Eukaryota</taxon>
        <taxon>Fungi</taxon>
        <taxon>Fungi incertae sedis</taxon>
        <taxon>Mucoromycota</taxon>
        <taxon>Glomeromycotina</taxon>
        <taxon>Glomeromycetes</taxon>
        <taxon>Diversisporales</taxon>
        <taxon>Gigasporaceae</taxon>
        <taxon>Racocetra</taxon>
    </lineage>
</organism>
<comment type="caution">
    <text evidence="1">The sequence shown here is derived from an EMBL/GenBank/DDBJ whole genome shotgun (WGS) entry which is preliminary data.</text>
</comment>
<evidence type="ECO:0000313" key="2">
    <source>
        <dbReference type="Proteomes" id="UP000789920"/>
    </source>
</evidence>
<dbReference type="EMBL" id="CAJVQC010003239">
    <property type="protein sequence ID" value="CAG8523426.1"/>
    <property type="molecule type" value="Genomic_DNA"/>
</dbReference>
<gene>
    <name evidence="1" type="ORF">RPERSI_LOCUS2807</name>
</gene>
<reference evidence="1" key="1">
    <citation type="submission" date="2021-06" db="EMBL/GenBank/DDBJ databases">
        <authorList>
            <person name="Kallberg Y."/>
            <person name="Tangrot J."/>
            <person name="Rosling A."/>
        </authorList>
    </citation>
    <scope>NUCLEOTIDE SEQUENCE</scope>
    <source>
        <strain evidence="1">MA461A</strain>
    </source>
</reference>
<proteinExistence type="predicted"/>
<keyword evidence="2" id="KW-1185">Reference proteome</keyword>